<evidence type="ECO:0000256" key="2">
    <source>
        <dbReference type="PROSITE-ProRule" id="PRU00284"/>
    </source>
</evidence>
<feature type="domain" description="Methyl-accepting transducer" evidence="4">
    <location>
        <begin position="142"/>
        <end position="305"/>
    </location>
</feature>
<dbReference type="PANTHER" id="PTHR32089:SF112">
    <property type="entry name" value="LYSOZYME-LIKE PROTEIN-RELATED"/>
    <property type="match status" value="1"/>
</dbReference>
<keyword evidence="3" id="KW-0175">Coiled coil</keyword>
<dbReference type="RefSeq" id="WP_092472681.1">
    <property type="nucleotide sequence ID" value="NZ_FOOX01000013.1"/>
</dbReference>
<dbReference type="AlphaFoldDB" id="A0A1I2WGT0"/>
<keyword evidence="1 2" id="KW-0807">Transducer</keyword>
<dbReference type="Proteomes" id="UP000199337">
    <property type="component" value="Unassembled WGS sequence"/>
</dbReference>
<evidence type="ECO:0000313" key="6">
    <source>
        <dbReference type="Proteomes" id="UP000199337"/>
    </source>
</evidence>
<dbReference type="PROSITE" id="PS50111">
    <property type="entry name" value="CHEMOTAXIS_TRANSDUC_2"/>
    <property type="match status" value="1"/>
</dbReference>
<evidence type="ECO:0000313" key="5">
    <source>
        <dbReference type="EMBL" id="SFH00550.1"/>
    </source>
</evidence>
<name>A0A1I2WGT0_9FIRM</name>
<evidence type="ECO:0000259" key="4">
    <source>
        <dbReference type="PROSITE" id="PS50111"/>
    </source>
</evidence>
<gene>
    <name evidence="5" type="ORF">SAMN05660649_03501</name>
</gene>
<dbReference type="PANTHER" id="PTHR32089">
    <property type="entry name" value="METHYL-ACCEPTING CHEMOTAXIS PROTEIN MCPB"/>
    <property type="match status" value="1"/>
</dbReference>
<evidence type="ECO:0000256" key="3">
    <source>
        <dbReference type="SAM" id="Coils"/>
    </source>
</evidence>
<dbReference type="OrthoDB" id="3192at2"/>
<dbReference type="SUPFAM" id="SSF58104">
    <property type="entry name" value="Methyl-accepting chemotaxis protein (MCP) signaling domain"/>
    <property type="match status" value="1"/>
</dbReference>
<dbReference type="EMBL" id="FOOX01000013">
    <property type="protein sequence ID" value="SFH00550.1"/>
    <property type="molecule type" value="Genomic_DNA"/>
</dbReference>
<dbReference type="GO" id="GO:0007165">
    <property type="term" value="P:signal transduction"/>
    <property type="evidence" value="ECO:0007669"/>
    <property type="project" value="UniProtKB-KW"/>
</dbReference>
<sequence>MDKQLDTVINNQPTAMKEEELIGDDLPVDSHKSLLDHLIEYAPYFFDLYGPNVSRAITDKEKFIFVIPSQVSQLGVKPGDPVKPGSSTHKAMETGERMVTLVPANLYGQPYIATAIPINNNSGQVIGSMVTISLAVKQEKFARMSSELNQSIEGISDNTSNLVASSQQLVAEAAQLVQNSQLIGQETRHMDDILALVEEITQQTHLLGLNAAIEAARAGDMGRGFNVVAEEIRKLALRTAGSVKDINEKLKSIQDKITQMEQHSGEILAVSETQVSSIEEIDQSIRDISETANELNAEASNFEIE</sequence>
<dbReference type="GO" id="GO:0016020">
    <property type="term" value="C:membrane"/>
    <property type="evidence" value="ECO:0007669"/>
    <property type="project" value="InterPro"/>
</dbReference>
<dbReference type="SMART" id="SM00283">
    <property type="entry name" value="MA"/>
    <property type="match status" value="1"/>
</dbReference>
<dbReference type="STRING" id="341036.SAMN05660649_03501"/>
<dbReference type="Pfam" id="PF00015">
    <property type="entry name" value="MCPsignal"/>
    <property type="match status" value="1"/>
</dbReference>
<reference evidence="6" key="1">
    <citation type="submission" date="2016-10" db="EMBL/GenBank/DDBJ databases">
        <authorList>
            <person name="Varghese N."/>
            <person name="Submissions S."/>
        </authorList>
    </citation>
    <scope>NUCLEOTIDE SEQUENCE [LARGE SCALE GENOMIC DNA]</scope>
    <source>
        <strain evidence="6">DSM 17038</strain>
    </source>
</reference>
<protein>
    <submittedName>
        <fullName evidence="5">Methyl-accepting chemotaxis protein (MCP) signalling domain-containing protein</fullName>
    </submittedName>
</protein>
<accession>A0A1I2WGT0</accession>
<organism evidence="5 6">
    <name type="scientific">Desulfotruncus arcticus DSM 17038</name>
    <dbReference type="NCBI Taxonomy" id="1121424"/>
    <lineage>
        <taxon>Bacteria</taxon>
        <taxon>Bacillati</taxon>
        <taxon>Bacillota</taxon>
        <taxon>Clostridia</taxon>
        <taxon>Eubacteriales</taxon>
        <taxon>Desulfallaceae</taxon>
        <taxon>Desulfotruncus</taxon>
    </lineage>
</organism>
<keyword evidence="6" id="KW-1185">Reference proteome</keyword>
<evidence type="ECO:0000256" key="1">
    <source>
        <dbReference type="ARBA" id="ARBA00023224"/>
    </source>
</evidence>
<proteinExistence type="predicted"/>
<dbReference type="InterPro" id="IPR004089">
    <property type="entry name" value="MCPsignal_dom"/>
</dbReference>
<feature type="coiled-coil region" evidence="3">
    <location>
        <begin position="243"/>
        <end position="305"/>
    </location>
</feature>
<dbReference type="Gene3D" id="1.10.287.950">
    <property type="entry name" value="Methyl-accepting chemotaxis protein"/>
    <property type="match status" value="1"/>
</dbReference>